<dbReference type="EMBL" id="BAAAPB010000005">
    <property type="protein sequence ID" value="GAA1975491.1"/>
    <property type="molecule type" value="Genomic_DNA"/>
</dbReference>
<proteinExistence type="predicted"/>
<evidence type="ECO:0000256" key="1">
    <source>
        <dbReference type="SAM" id="MobiDB-lite"/>
    </source>
</evidence>
<evidence type="ECO:0000313" key="3">
    <source>
        <dbReference type="EMBL" id="GAA1975491.1"/>
    </source>
</evidence>
<organism evidence="3 4">
    <name type="scientific">Nocardioides panacihumi</name>
    <dbReference type="NCBI Taxonomy" id="400774"/>
    <lineage>
        <taxon>Bacteria</taxon>
        <taxon>Bacillati</taxon>
        <taxon>Actinomycetota</taxon>
        <taxon>Actinomycetes</taxon>
        <taxon>Propionibacteriales</taxon>
        <taxon>Nocardioidaceae</taxon>
        <taxon>Nocardioides</taxon>
    </lineage>
</organism>
<dbReference type="RefSeq" id="WP_344048126.1">
    <property type="nucleotide sequence ID" value="NZ_BAAAPB010000005.1"/>
</dbReference>
<gene>
    <name evidence="3" type="ORF">GCM10009798_40950</name>
</gene>
<name>A0ABN2RVB9_9ACTN</name>
<comment type="caution">
    <text evidence="3">The sequence shown here is derived from an EMBL/GenBank/DDBJ whole genome shotgun (WGS) entry which is preliminary data.</text>
</comment>
<keyword evidence="4" id="KW-1185">Reference proteome</keyword>
<accession>A0ABN2RVB9</accession>
<evidence type="ECO:0000256" key="2">
    <source>
        <dbReference type="SAM" id="SignalP"/>
    </source>
</evidence>
<feature type="region of interest" description="Disordered" evidence="1">
    <location>
        <begin position="25"/>
        <end position="45"/>
    </location>
</feature>
<feature type="chain" id="PRO_5046808686" evidence="2">
    <location>
        <begin position="28"/>
        <end position="74"/>
    </location>
</feature>
<reference evidence="3 4" key="1">
    <citation type="journal article" date="2019" name="Int. J. Syst. Evol. Microbiol.">
        <title>The Global Catalogue of Microorganisms (GCM) 10K type strain sequencing project: providing services to taxonomists for standard genome sequencing and annotation.</title>
        <authorList>
            <consortium name="The Broad Institute Genomics Platform"/>
            <consortium name="The Broad Institute Genome Sequencing Center for Infectious Disease"/>
            <person name="Wu L."/>
            <person name="Ma J."/>
        </authorList>
    </citation>
    <scope>NUCLEOTIDE SEQUENCE [LARGE SCALE GENOMIC DNA]</scope>
    <source>
        <strain evidence="3 4">JCM 15309</strain>
    </source>
</reference>
<dbReference type="Proteomes" id="UP001500571">
    <property type="component" value="Unassembled WGS sequence"/>
</dbReference>
<evidence type="ECO:0000313" key="4">
    <source>
        <dbReference type="Proteomes" id="UP001500571"/>
    </source>
</evidence>
<sequence length="74" mass="7963">MPENTLIRLVVAALTAFALSPLGTAHGSEPFGPTPPQPANTGQGPVFDEGTWTIETMLAARHDQLTATWWESLF</sequence>
<keyword evidence="2" id="KW-0732">Signal</keyword>
<feature type="signal peptide" evidence="2">
    <location>
        <begin position="1"/>
        <end position="27"/>
    </location>
</feature>
<protein>
    <submittedName>
        <fullName evidence="3">Uncharacterized protein</fullName>
    </submittedName>
</protein>